<accession>A0A699I426</accession>
<evidence type="ECO:0000313" key="1">
    <source>
        <dbReference type="EMBL" id="GEZ03636.1"/>
    </source>
</evidence>
<dbReference type="AlphaFoldDB" id="A0A699I426"/>
<comment type="caution">
    <text evidence="1">The sequence shown here is derived from an EMBL/GenBank/DDBJ whole genome shotgun (WGS) entry which is preliminary data.</text>
</comment>
<gene>
    <name evidence="1" type="ORF">Tci_475609</name>
</gene>
<name>A0A699I426_TANCI</name>
<protein>
    <submittedName>
        <fullName evidence="1">F-box/kelch-repeat protein At5g15710</fullName>
    </submittedName>
</protein>
<proteinExistence type="predicted"/>
<sequence length="72" mass="8306">MFEVMHSCYFSKDNLIIFTSWNEGKSLLYDVDKKVWSWIAGCALQLYDNQGFAAALAVLKLERLKADKARNE</sequence>
<dbReference type="EMBL" id="BKCJ010234297">
    <property type="protein sequence ID" value="GEZ03636.1"/>
    <property type="molecule type" value="Genomic_DNA"/>
</dbReference>
<organism evidence="1">
    <name type="scientific">Tanacetum cinerariifolium</name>
    <name type="common">Dalmatian daisy</name>
    <name type="synonym">Chrysanthemum cinerariifolium</name>
    <dbReference type="NCBI Taxonomy" id="118510"/>
    <lineage>
        <taxon>Eukaryota</taxon>
        <taxon>Viridiplantae</taxon>
        <taxon>Streptophyta</taxon>
        <taxon>Embryophyta</taxon>
        <taxon>Tracheophyta</taxon>
        <taxon>Spermatophyta</taxon>
        <taxon>Magnoliopsida</taxon>
        <taxon>eudicotyledons</taxon>
        <taxon>Gunneridae</taxon>
        <taxon>Pentapetalae</taxon>
        <taxon>asterids</taxon>
        <taxon>campanulids</taxon>
        <taxon>Asterales</taxon>
        <taxon>Asteraceae</taxon>
        <taxon>Asteroideae</taxon>
        <taxon>Anthemideae</taxon>
        <taxon>Anthemidinae</taxon>
        <taxon>Tanacetum</taxon>
    </lineage>
</organism>
<reference evidence="1" key="1">
    <citation type="journal article" date="2019" name="Sci. Rep.">
        <title>Draft genome of Tanacetum cinerariifolium, the natural source of mosquito coil.</title>
        <authorList>
            <person name="Yamashiro T."/>
            <person name="Shiraishi A."/>
            <person name="Satake H."/>
            <person name="Nakayama K."/>
        </authorList>
    </citation>
    <scope>NUCLEOTIDE SEQUENCE</scope>
</reference>